<evidence type="ECO:0000256" key="1">
    <source>
        <dbReference type="SAM" id="Phobius"/>
    </source>
</evidence>
<organism evidence="2 3">
    <name type="scientific">Pararge aegeria aegeria</name>
    <dbReference type="NCBI Taxonomy" id="348720"/>
    <lineage>
        <taxon>Eukaryota</taxon>
        <taxon>Metazoa</taxon>
        <taxon>Ecdysozoa</taxon>
        <taxon>Arthropoda</taxon>
        <taxon>Hexapoda</taxon>
        <taxon>Insecta</taxon>
        <taxon>Pterygota</taxon>
        <taxon>Neoptera</taxon>
        <taxon>Endopterygota</taxon>
        <taxon>Lepidoptera</taxon>
        <taxon>Glossata</taxon>
        <taxon>Ditrysia</taxon>
        <taxon>Papilionoidea</taxon>
        <taxon>Nymphalidae</taxon>
        <taxon>Satyrinae</taxon>
        <taxon>Satyrini</taxon>
        <taxon>Parargina</taxon>
        <taxon>Pararge</taxon>
    </lineage>
</organism>
<protein>
    <submittedName>
        <fullName evidence="2">Jg14633 protein</fullName>
    </submittedName>
</protein>
<comment type="caution">
    <text evidence="2">The sequence shown here is derived from an EMBL/GenBank/DDBJ whole genome shotgun (WGS) entry which is preliminary data.</text>
</comment>
<sequence>MSSIQTCYLRRGAQCVSEARATRGVRPVRLAGCVRPITALALTGASCDWSQLGAPRSPQAVAAAHSPGLLLVGVRVVITLLLVVLAACNSTLVQDLLARVVFECYTLEHQSKMDLMDILLYYNY</sequence>
<keyword evidence="3" id="KW-1185">Reference proteome</keyword>
<dbReference type="AlphaFoldDB" id="A0A8S4S3F7"/>
<dbReference type="Proteomes" id="UP000838756">
    <property type="component" value="Unassembled WGS sequence"/>
</dbReference>
<dbReference type="EMBL" id="CAKXAJ010025666">
    <property type="protein sequence ID" value="CAH2242573.1"/>
    <property type="molecule type" value="Genomic_DNA"/>
</dbReference>
<proteinExistence type="predicted"/>
<reference evidence="2" key="1">
    <citation type="submission" date="2022-03" db="EMBL/GenBank/DDBJ databases">
        <authorList>
            <person name="Lindestad O."/>
        </authorList>
    </citation>
    <scope>NUCLEOTIDE SEQUENCE</scope>
</reference>
<keyword evidence="1" id="KW-0812">Transmembrane</keyword>
<name>A0A8S4S3F7_9NEOP</name>
<keyword evidence="1" id="KW-0472">Membrane</keyword>
<gene>
    <name evidence="2" type="primary">jg14633</name>
    <name evidence="2" type="ORF">PAEG_LOCUS18843</name>
</gene>
<evidence type="ECO:0000313" key="2">
    <source>
        <dbReference type="EMBL" id="CAH2242573.1"/>
    </source>
</evidence>
<accession>A0A8S4S3F7</accession>
<feature type="transmembrane region" description="Helical" evidence="1">
    <location>
        <begin position="68"/>
        <end position="88"/>
    </location>
</feature>
<keyword evidence="1" id="KW-1133">Transmembrane helix</keyword>
<evidence type="ECO:0000313" key="3">
    <source>
        <dbReference type="Proteomes" id="UP000838756"/>
    </source>
</evidence>